<sequence>MSQLSTLASQASGLCDSHLVPFGGYAVHRAIQRDLSALSEAAERAGFSFSIASAHRDFHRQCLIWNNKFLGVRPVLNAQNEAVDLSVLTPEACVHAIMLYSALPGASRHHFGTDLDVYARNCLPDGQHLQLEPWEYEQGGPFAEFNAWLSEHLGEFGFFRPYQRYQGGVAAEPWHISHRLCAIKMMEAVSVETLAAVIRSHDVAAKHTILQMLPTLYSQYIDNICE</sequence>
<dbReference type="PANTHER" id="PTHR34385:SF1">
    <property type="entry name" value="PEPTIDOGLYCAN L-ALANYL-D-GLUTAMATE ENDOPEPTIDASE CWLK"/>
    <property type="match status" value="1"/>
</dbReference>
<dbReference type="PANTHER" id="PTHR34385">
    <property type="entry name" value="D-ALANYL-D-ALANINE CARBOXYPEPTIDASE"/>
    <property type="match status" value="1"/>
</dbReference>
<dbReference type="InterPro" id="IPR052179">
    <property type="entry name" value="DD-CPase-like"/>
</dbReference>
<proteinExistence type="predicted"/>
<dbReference type="InterPro" id="IPR009045">
    <property type="entry name" value="Zn_M74/Hedgehog-like"/>
</dbReference>
<dbReference type="OrthoDB" id="9792074at2"/>
<dbReference type="CDD" id="cd14847">
    <property type="entry name" value="DD-carboxypeptidase_like"/>
    <property type="match status" value="1"/>
</dbReference>
<dbReference type="RefSeq" id="WP_046003749.1">
    <property type="nucleotide sequence ID" value="NZ_JXYA01000007.1"/>
</dbReference>
<feature type="domain" description="D-alanyl-D-alanine carboxypeptidase-like core" evidence="1">
    <location>
        <begin position="27"/>
        <end position="178"/>
    </location>
</feature>
<dbReference type="InterPro" id="IPR003709">
    <property type="entry name" value="VanY-like_core_dom"/>
</dbReference>
<accession>A0A0F4QVS9</accession>
<dbReference type="Pfam" id="PF02557">
    <property type="entry name" value="VanY"/>
    <property type="match status" value="1"/>
</dbReference>
<gene>
    <name evidence="2" type="ORF">TW77_04350</name>
</gene>
<dbReference type="GO" id="GO:0006508">
    <property type="term" value="P:proteolysis"/>
    <property type="evidence" value="ECO:0007669"/>
    <property type="project" value="InterPro"/>
</dbReference>
<dbReference type="PATRIC" id="fig|43658.5.peg.909"/>
<dbReference type="GO" id="GO:0008233">
    <property type="term" value="F:peptidase activity"/>
    <property type="evidence" value="ECO:0007669"/>
    <property type="project" value="InterPro"/>
</dbReference>
<evidence type="ECO:0000313" key="3">
    <source>
        <dbReference type="Proteomes" id="UP000033452"/>
    </source>
</evidence>
<protein>
    <submittedName>
        <fullName evidence="2">Peptidase M15</fullName>
    </submittedName>
</protein>
<keyword evidence="3" id="KW-1185">Reference proteome</keyword>
<reference evidence="2 3" key="1">
    <citation type="journal article" date="2015" name="BMC Genomics">
        <title>Genome mining reveals unlocked bioactive potential of marine Gram-negative bacteria.</title>
        <authorList>
            <person name="Machado H."/>
            <person name="Sonnenschein E.C."/>
            <person name="Melchiorsen J."/>
            <person name="Gram L."/>
        </authorList>
    </citation>
    <scope>NUCLEOTIDE SEQUENCE [LARGE SCALE GENOMIC DNA]</scope>
    <source>
        <strain evidence="2 3">S2471</strain>
    </source>
</reference>
<dbReference type="Gene3D" id="3.30.1380.10">
    <property type="match status" value="1"/>
</dbReference>
<evidence type="ECO:0000313" key="2">
    <source>
        <dbReference type="EMBL" id="KJZ11788.1"/>
    </source>
</evidence>
<dbReference type="SUPFAM" id="SSF55166">
    <property type="entry name" value="Hedgehog/DD-peptidase"/>
    <property type="match status" value="1"/>
</dbReference>
<comment type="caution">
    <text evidence="2">The sequence shown here is derived from an EMBL/GenBank/DDBJ whole genome shotgun (WGS) entry which is preliminary data.</text>
</comment>
<dbReference type="EMBL" id="JXYA01000007">
    <property type="protein sequence ID" value="KJZ11788.1"/>
    <property type="molecule type" value="Genomic_DNA"/>
</dbReference>
<organism evidence="2 3">
    <name type="scientific">Pseudoalteromonas rubra</name>
    <dbReference type="NCBI Taxonomy" id="43658"/>
    <lineage>
        <taxon>Bacteria</taxon>
        <taxon>Pseudomonadati</taxon>
        <taxon>Pseudomonadota</taxon>
        <taxon>Gammaproteobacteria</taxon>
        <taxon>Alteromonadales</taxon>
        <taxon>Pseudoalteromonadaceae</taxon>
        <taxon>Pseudoalteromonas</taxon>
    </lineage>
</organism>
<dbReference type="Proteomes" id="UP000033452">
    <property type="component" value="Unassembled WGS sequence"/>
</dbReference>
<name>A0A0F4QVS9_9GAMM</name>
<dbReference type="AlphaFoldDB" id="A0A0F4QVS9"/>
<evidence type="ECO:0000259" key="1">
    <source>
        <dbReference type="Pfam" id="PF02557"/>
    </source>
</evidence>